<organism evidence="3 4">
    <name type="scientific">Strongyloides papillosus</name>
    <name type="common">Intestinal threadworm</name>
    <dbReference type="NCBI Taxonomy" id="174720"/>
    <lineage>
        <taxon>Eukaryota</taxon>
        <taxon>Metazoa</taxon>
        <taxon>Ecdysozoa</taxon>
        <taxon>Nematoda</taxon>
        <taxon>Chromadorea</taxon>
        <taxon>Rhabditida</taxon>
        <taxon>Tylenchina</taxon>
        <taxon>Panagrolaimomorpha</taxon>
        <taxon>Strongyloidoidea</taxon>
        <taxon>Strongyloididae</taxon>
        <taxon>Strongyloides</taxon>
    </lineage>
</organism>
<dbReference type="Pfam" id="PF24100">
    <property type="entry name" value="DUF7381"/>
    <property type="match status" value="1"/>
</dbReference>
<evidence type="ECO:0000313" key="4">
    <source>
        <dbReference type="WBParaSite" id="SPAL_0000666875.1"/>
    </source>
</evidence>
<dbReference type="Proteomes" id="UP000046392">
    <property type="component" value="Unplaced"/>
</dbReference>
<feature type="domain" description="DUF7381" evidence="2">
    <location>
        <begin position="19"/>
        <end position="146"/>
    </location>
</feature>
<dbReference type="WBParaSite" id="SPAL_0000666875.1">
    <property type="protein sequence ID" value="SPAL_0000666875.1"/>
    <property type="gene ID" value="SPAL_0000666875"/>
</dbReference>
<evidence type="ECO:0000256" key="1">
    <source>
        <dbReference type="SAM" id="SignalP"/>
    </source>
</evidence>
<keyword evidence="3" id="KW-1185">Reference proteome</keyword>
<dbReference type="InterPro" id="IPR055805">
    <property type="entry name" value="DUF7381"/>
</dbReference>
<dbReference type="AlphaFoldDB" id="A0A0N5BL67"/>
<proteinExistence type="predicted"/>
<sequence length="181" mass="21754">MYCGLKIFCCILYVLHFVECQIVTFYYTSSHHKRKHVYKFKTETYFSKRAVAIAIVRDSQDYSPCCLYMQELKFEAFSRTSRNNRYPQPEPVLAYQKLEMYRERCSFKDSCPSKHDINVYYRSGLVLYECNGRIFRSFNNAKLYARSGSRRYYKQGMDSKIFFMNQQYRSLTKNGKVQSRL</sequence>
<protein>
    <submittedName>
        <fullName evidence="4">C3H1-type domain-containing protein</fullName>
    </submittedName>
</protein>
<evidence type="ECO:0000259" key="2">
    <source>
        <dbReference type="Pfam" id="PF24100"/>
    </source>
</evidence>
<feature type="chain" id="PRO_5005894681" evidence="1">
    <location>
        <begin position="21"/>
        <end position="181"/>
    </location>
</feature>
<accession>A0A0N5BL67</accession>
<keyword evidence="1" id="KW-0732">Signal</keyword>
<feature type="signal peptide" evidence="1">
    <location>
        <begin position="1"/>
        <end position="20"/>
    </location>
</feature>
<reference evidence="4" key="1">
    <citation type="submission" date="2017-02" db="UniProtKB">
        <authorList>
            <consortium name="WormBaseParasite"/>
        </authorList>
    </citation>
    <scope>IDENTIFICATION</scope>
</reference>
<evidence type="ECO:0000313" key="3">
    <source>
        <dbReference type="Proteomes" id="UP000046392"/>
    </source>
</evidence>
<name>A0A0N5BL67_STREA</name>